<feature type="domain" description="Disease resistance N-terminal" evidence="9">
    <location>
        <begin position="5"/>
        <end position="90"/>
    </location>
</feature>
<dbReference type="InterPro" id="IPR042197">
    <property type="entry name" value="Apaf_helical"/>
</dbReference>
<dbReference type="InterPro" id="IPR041118">
    <property type="entry name" value="Rx_N"/>
</dbReference>
<dbReference type="InterPro" id="IPR055414">
    <property type="entry name" value="LRR_R13L4/SHOC2-like"/>
</dbReference>
<accession>A0A368QZB6</accession>
<dbReference type="InterPro" id="IPR044974">
    <property type="entry name" value="Disease_R_plants"/>
</dbReference>
<evidence type="ECO:0008006" key="13">
    <source>
        <dbReference type="Google" id="ProtNLM"/>
    </source>
</evidence>
<evidence type="ECO:0000256" key="5">
    <source>
        <dbReference type="ARBA" id="ARBA00022821"/>
    </source>
</evidence>
<dbReference type="Gene3D" id="3.80.10.10">
    <property type="entry name" value="Ribonuclease Inhibitor"/>
    <property type="match status" value="1"/>
</dbReference>
<keyword evidence="4" id="KW-0547">Nucleotide-binding</keyword>
<dbReference type="Gene3D" id="1.10.10.10">
    <property type="entry name" value="Winged helix-like DNA-binding domain superfamily/Winged helix DNA-binding domain"/>
    <property type="match status" value="1"/>
</dbReference>
<feature type="domain" description="Disease resistance R13L4/SHOC-2-like LRR" evidence="11">
    <location>
        <begin position="611"/>
        <end position="868"/>
    </location>
</feature>
<feature type="region of interest" description="Disordered" evidence="7">
    <location>
        <begin position="137"/>
        <end position="175"/>
    </location>
</feature>
<dbReference type="InterPro" id="IPR038005">
    <property type="entry name" value="RX-like_CC"/>
</dbReference>
<gene>
    <name evidence="12" type="ORF">SETIT_4G284200v2</name>
</gene>
<dbReference type="OrthoDB" id="591416at2759"/>
<proteinExistence type="inferred from homology"/>
<feature type="compositionally biased region" description="Low complexity" evidence="7">
    <location>
        <begin position="142"/>
        <end position="153"/>
    </location>
</feature>
<dbReference type="Gene3D" id="3.40.50.300">
    <property type="entry name" value="P-loop containing nucleotide triphosphate hydrolases"/>
    <property type="match status" value="1"/>
</dbReference>
<reference evidence="12" key="2">
    <citation type="submission" date="2015-07" db="EMBL/GenBank/DDBJ databases">
        <authorList>
            <person name="Noorani M."/>
        </authorList>
    </citation>
    <scope>NUCLEOTIDE SEQUENCE</scope>
    <source>
        <strain evidence="12">Yugu1</strain>
    </source>
</reference>
<evidence type="ECO:0000256" key="7">
    <source>
        <dbReference type="SAM" id="MobiDB-lite"/>
    </source>
</evidence>
<dbReference type="InterPro" id="IPR058922">
    <property type="entry name" value="WHD_DRP"/>
</dbReference>
<dbReference type="Pfam" id="PF23598">
    <property type="entry name" value="LRR_14"/>
    <property type="match status" value="1"/>
</dbReference>
<dbReference type="STRING" id="4555.A0A368QZB6"/>
<organism evidence="12">
    <name type="scientific">Setaria italica</name>
    <name type="common">Foxtail millet</name>
    <name type="synonym">Panicum italicum</name>
    <dbReference type="NCBI Taxonomy" id="4555"/>
    <lineage>
        <taxon>Eukaryota</taxon>
        <taxon>Viridiplantae</taxon>
        <taxon>Streptophyta</taxon>
        <taxon>Embryophyta</taxon>
        <taxon>Tracheophyta</taxon>
        <taxon>Spermatophyta</taxon>
        <taxon>Magnoliopsida</taxon>
        <taxon>Liliopsida</taxon>
        <taxon>Poales</taxon>
        <taxon>Poaceae</taxon>
        <taxon>PACMAD clade</taxon>
        <taxon>Panicoideae</taxon>
        <taxon>Panicodae</taxon>
        <taxon>Paniceae</taxon>
        <taxon>Cenchrinae</taxon>
        <taxon>Setaria</taxon>
    </lineage>
</organism>
<dbReference type="GO" id="GO:0051707">
    <property type="term" value="P:response to other organism"/>
    <property type="evidence" value="ECO:0007669"/>
    <property type="project" value="UniProtKB-ARBA"/>
</dbReference>
<dbReference type="CDD" id="cd14798">
    <property type="entry name" value="RX-CC_like"/>
    <property type="match status" value="1"/>
</dbReference>
<sequence>MADSAVNFVVGRLGEFVVKEAALLQEVGNDVMLLKDKLQWLQMFVQMADHERRQAGGGAYKDVWVQQTREVALEVEDVLDEFMLRVDIEHALPLWNKLLKILSTCGTQISVRHALSRRISMIRARLEQISQHRKDYIPDEQSPPAAKAAPSPSITTTDGWDDEPRTGFTEESSSLEHMLISGDTKRSIVSIVGESGIGKSTLLRMVLDRDVVKKHFDAHAYWLNLPPRTTKADALCLIYKRVCPSARSPVTEEKIRGALKEYLEGKRYVIVLDGMDKLFNWSSVLSVLPDDDLGSRVVIMDALCGNEATITGVRVLRVPHLNNEESHYLFCRHALGSGNKHLSKSFGSKDLSNREFNKKIMDKVLKITTGFPLAIQLLGRLLRRKEFPDQWINVLNHLNDMERSSRLERILALSFDDLPHSLKLCFLYFSMMPLNINYTAAVLVRRWAAEGFLKPNKGESMEDVGYNYLKELISRGMLNISWKGPLTSKGLIRSVFIHRRLHSMARLETQKGSFLDIYDSTDIPSSAVVRHLFIKNFRNVADIHKDAPFPKLRSLRCHFSNPEPVRYHFSEYWKIVRCNSPEYLRCDSAAGGGDATAINVDQPNHYYSLKHLLRSKLLRVIELRGLQLKKLPRAIGDLVHLRYLCIRSSSLVELPSTIAKLSNLQTLDIQETGRVQKVPQAFWLIPTLRHVLAEKLTLPNSVGLLKNMQTLRGVVVCAHPWHKNKSPLHKMVNLRRLEISGLKDHHWVILLDAFERLESLIRLHLKASRGDTIPITLFTRSSLRHLQLLELHGRIDMLAEGAEAPFALENLSWLLLKSSLVGQDFIDKLGTLPRLAELVLSNEAFQGRELVFSHGGSGFGNLTDLLLRELSELEECKIDPALTKLKKPEVVSCAMMKQ</sequence>
<evidence type="ECO:0000256" key="3">
    <source>
        <dbReference type="ARBA" id="ARBA00022737"/>
    </source>
</evidence>
<keyword evidence="3" id="KW-0677">Repeat</keyword>
<dbReference type="AlphaFoldDB" id="A0A368QZB6"/>
<evidence type="ECO:0000259" key="8">
    <source>
        <dbReference type="Pfam" id="PF00931"/>
    </source>
</evidence>
<keyword evidence="2" id="KW-0433">Leucine-rich repeat</keyword>
<evidence type="ECO:0000259" key="9">
    <source>
        <dbReference type="Pfam" id="PF18052"/>
    </source>
</evidence>
<feature type="domain" description="NB-ARC" evidence="8">
    <location>
        <begin position="176"/>
        <end position="334"/>
    </location>
</feature>
<keyword evidence="5" id="KW-0611">Plant defense</keyword>
<evidence type="ECO:0000256" key="6">
    <source>
        <dbReference type="ARBA" id="ARBA00023054"/>
    </source>
</evidence>
<name>A0A368QZB6_SETIT</name>
<dbReference type="EMBL" id="CM003531">
    <property type="protein sequence ID" value="RCV23252.1"/>
    <property type="molecule type" value="Genomic_DNA"/>
</dbReference>
<dbReference type="Gene3D" id="1.10.8.430">
    <property type="entry name" value="Helical domain of apoptotic protease-activating factors"/>
    <property type="match status" value="1"/>
</dbReference>
<dbReference type="Pfam" id="PF00931">
    <property type="entry name" value="NB-ARC"/>
    <property type="match status" value="1"/>
</dbReference>
<dbReference type="InterPro" id="IPR036388">
    <property type="entry name" value="WH-like_DNA-bd_sf"/>
</dbReference>
<dbReference type="SUPFAM" id="SSF52058">
    <property type="entry name" value="L domain-like"/>
    <property type="match status" value="1"/>
</dbReference>
<dbReference type="PANTHER" id="PTHR23155">
    <property type="entry name" value="DISEASE RESISTANCE PROTEIN RP"/>
    <property type="match status" value="1"/>
</dbReference>
<dbReference type="Gene3D" id="1.20.5.4130">
    <property type="match status" value="1"/>
</dbReference>
<dbReference type="Pfam" id="PF18052">
    <property type="entry name" value="Rx_N"/>
    <property type="match status" value="1"/>
</dbReference>
<dbReference type="Pfam" id="PF23559">
    <property type="entry name" value="WHD_DRP"/>
    <property type="match status" value="1"/>
</dbReference>
<dbReference type="SUPFAM" id="SSF52540">
    <property type="entry name" value="P-loop containing nucleoside triphosphate hydrolases"/>
    <property type="match status" value="1"/>
</dbReference>
<dbReference type="GO" id="GO:0043531">
    <property type="term" value="F:ADP binding"/>
    <property type="evidence" value="ECO:0007669"/>
    <property type="project" value="InterPro"/>
</dbReference>
<dbReference type="PRINTS" id="PR00364">
    <property type="entry name" value="DISEASERSIST"/>
</dbReference>
<evidence type="ECO:0000313" key="12">
    <source>
        <dbReference type="EMBL" id="RCV23252.1"/>
    </source>
</evidence>
<protein>
    <recommendedName>
        <fullName evidence="13">NB-ARC domain-containing protein</fullName>
    </recommendedName>
</protein>
<dbReference type="InterPro" id="IPR027417">
    <property type="entry name" value="P-loop_NTPase"/>
</dbReference>
<dbReference type="GO" id="GO:0006952">
    <property type="term" value="P:defense response"/>
    <property type="evidence" value="ECO:0007669"/>
    <property type="project" value="UniProtKB-KW"/>
</dbReference>
<reference evidence="12" key="1">
    <citation type="journal article" date="2012" name="Nat. Biotechnol.">
        <title>Reference genome sequence of the model plant Setaria.</title>
        <authorList>
            <person name="Bennetzen J.L."/>
            <person name="Schmutz J."/>
            <person name="Wang H."/>
            <person name="Percifield R."/>
            <person name="Hawkins J."/>
            <person name="Pontaroli A.C."/>
            <person name="Estep M."/>
            <person name="Feng L."/>
            <person name="Vaughn J.N."/>
            <person name="Grimwood J."/>
            <person name="Jenkins J."/>
            <person name="Barry K."/>
            <person name="Lindquist E."/>
            <person name="Hellsten U."/>
            <person name="Deshpande S."/>
            <person name="Wang X."/>
            <person name="Wu X."/>
            <person name="Mitros T."/>
            <person name="Triplett J."/>
            <person name="Yang X."/>
            <person name="Ye C.Y."/>
            <person name="Mauro-Herrera M."/>
            <person name="Wang L."/>
            <person name="Li P."/>
            <person name="Sharma M."/>
            <person name="Sharma R."/>
            <person name="Ronald P.C."/>
            <person name="Panaud O."/>
            <person name="Kellogg E.A."/>
            <person name="Brutnell T.P."/>
            <person name="Doust A.N."/>
            <person name="Tuskan G.A."/>
            <person name="Rokhsar D."/>
            <person name="Devos K.M."/>
        </authorList>
    </citation>
    <scope>NUCLEOTIDE SEQUENCE [LARGE SCALE GENOMIC DNA]</scope>
    <source>
        <strain evidence="12">Yugu1</strain>
    </source>
</reference>
<feature type="domain" description="Disease resistance protein winged helix" evidence="10">
    <location>
        <begin position="435"/>
        <end position="505"/>
    </location>
</feature>
<dbReference type="InterPro" id="IPR002182">
    <property type="entry name" value="NB-ARC"/>
</dbReference>
<evidence type="ECO:0000259" key="11">
    <source>
        <dbReference type="Pfam" id="PF23598"/>
    </source>
</evidence>
<comment type="similarity">
    <text evidence="1">Belongs to the disease resistance NB-LRR family.</text>
</comment>
<keyword evidence="6" id="KW-0175">Coiled coil</keyword>
<evidence type="ECO:0000259" key="10">
    <source>
        <dbReference type="Pfam" id="PF23559"/>
    </source>
</evidence>
<evidence type="ECO:0000256" key="1">
    <source>
        <dbReference type="ARBA" id="ARBA00008894"/>
    </source>
</evidence>
<dbReference type="InterPro" id="IPR032675">
    <property type="entry name" value="LRR_dom_sf"/>
</dbReference>
<evidence type="ECO:0000256" key="2">
    <source>
        <dbReference type="ARBA" id="ARBA00022614"/>
    </source>
</evidence>
<dbReference type="PANTHER" id="PTHR23155:SF1052">
    <property type="entry name" value="DISEASE RESISTANCE PROTEIN RPM1"/>
    <property type="match status" value="1"/>
</dbReference>
<evidence type="ECO:0000256" key="4">
    <source>
        <dbReference type="ARBA" id="ARBA00022741"/>
    </source>
</evidence>